<dbReference type="InterPro" id="IPR019476">
    <property type="entry name" value="T4SS_TraD_DNA-bd"/>
</dbReference>
<dbReference type="PANTHER" id="PTHR30121:SF6">
    <property type="entry name" value="SLR6007 PROTEIN"/>
    <property type="match status" value="1"/>
</dbReference>
<dbReference type="AlphaFoldDB" id="A0A3R8TW30"/>
<dbReference type="Proteomes" id="UP000276506">
    <property type="component" value="Unassembled WGS sequence"/>
</dbReference>
<dbReference type="InterPro" id="IPR051162">
    <property type="entry name" value="T4SS_component"/>
</dbReference>
<evidence type="ECO:0000313" key="2">
    <source>
        <dbReference type="EMBL" id="RRV04679.1"/>
    </source>
</evidence>
<evidence type="ECO:0000259" key="1">
    <source>
        <dbReference type="Pfam" id="PF10412"/>
    </source>
</evidence>
<evidence type="ECO:0000313" key="3">
    <source>
        <dbReference type="Proteomes" id="UP000276506"/>
    </source>
</evidence>
<dbReference type="Pfam" id="PF10412">
    <property type="entry name" value="TrwB_AAD_bind"/>
    <property type="match status" value="1"/>
</dbReference>
<dbReference type="RefSeq" id="WP_125940401.1">
    <property type="nucleotide sequence ID" value="NZ_RHQL01000021.1"/>
</dbReference>
<feature type="domain" description="Type IV secretion system coupling protein TraD DNA-binding" evidence="1">
    <location>
        <begin position="52"/>
        <end position="107"/>
    </location>
</feature>
<dbReference type="InterPro" id="IPR027417">
    <property type="entry name" value="P-loop_NTPase"/>
</dbReference>
<name>A0A3R8TW30_9GAMM</name>
<accession>A0A3R8TW30</accession>
<sequence length="468" mass="51728">MHQASAHQSAAVAGASNHTHRSLTHFDPILIGLDPRGNPREWSFPSVANFNAIFLGGSGAGKTHTLHHMVANVFARGTTFHVIDIKGDFKYENFVKSGVGHLVQPEDFHDLTFNYYTDGCSVNPLQVPKTVEGGGVFRTIENVIELVKVFNPSAGGKQLGYLTDILKRVYNKAGIDHDDMDTWRKPSPTFANVLTEIDLIIASLSSGMDVLSATSLFQSFGMAKAQAERVMRTITENEGSKDQIEEAIVDIQEAFKADLIRYAERLITFENLSRPEAFETSDWVHWSKESLLSLKGIIQVMVDTRLFTQSVVRPRPGAINRYDLGTLSPRHQQVIMRIVASQVFAMGVMDTKRKDTFNPQFPAHILVADEGKHIKEISSSPISPFNRIGTEGRGYGVGAWAGVQSPDQVTKDLLKNSDTTFILKTPDASVNEIIKLFAAKPNLLKQLEAKKNALFGSGGSYTLVEHFR</sequence>
<dbReference type="PANTHER" id="PTHR30121">
    <property type="entry name" value="UNCHARACTERIZED PROTEIN YJGR-RELATED"/>
    <property type="match status" value="1"/>
</dbReference>
<dbReference type="SUPFAM" id="SSF52540">
    <property type="entry name" value="P-loop containing nucleoside triphosphate hydrolases"/>
    <property type="match status" value="1"/>
</dbReference>
<dbReference type="Gene3D" id="3.40.50.300">
    <property type="entry name" value="P-loop containing nucleotide triphosphate hydrolases"/>
    <property type="match status" value="2"/>
</dbReference>
<protein>
    <recommendedName>
        <fullName evidence="1">Type IV secretion system coupling protein TraD DNA-binding domain-containing protein</fullName>
    </recommendedName>
</protein>
<reference evidence="2 3" key="1">
    <citation type="submission" date="2018-10" db="EMBL/GenBank/DDBJ databases">
        <title>Transmission dynamics of multidrug resistant bacteria on intensive care unit surfaces.</title>
        <authorList>
            <person name="D'Souza A.W."/>
            <person name="Potter R.F."/>
            <person name="Wallace M."/>
            <person name="Shupe A."/>
            <person name="Patel S."/>
            <person name="Sun S."/>
            <person name="Gul D."/>
            <person name="Kwon J.H."/>
            <person name="Andleeb S."/>
            <person name="Burnham C.-A.D."/>
            <person name="Dantas G."/>
        </authorList>
    </citation>
    <scope>NUCLEOTIDE SEQUENCE [LARGE SCALE GENOMIC DNA]</scope>
    <source>
        <strain evidence="2 3">PX_177</strain>
    </source>
</reference>
<organism evidence="2 3">
    <name type="scientific">Stutzerimonas xanthomarina</name>
    <dbReference type="NCBI Taxonomy" id="271420"/>
    <lineage>
        <taxon>Bacteria</taxon>
        <taxon>Pseudomonadati</taxon>
        <taxon>Pseudomonadota</taxon>
        <taxon>Gammaproteobacteria</taxon>
        <taxon>Pseudomonadales</taxon>
        <taxon>Pseudomonadaceae</taxon>
        <taxon>Stutzerimonas</taxon>
    </lineage>
</organism>
<comment type="caution">
    <text evidence="2">The sequence shown here is derived from an EMBL/GenBank/DDBJ whole genome shotgun (WGS) entry which is preliminary data.</text>
</comment>
<gene>
    <name evidence="2" type="ORF">EGJ28_21925</name>
</gene>
<proteinExistence type="predicted"/>
<dbReference type="EMBL" id="RHQL01000021">
    <property type="protein sequence ID" value="RRV04679.1"/>
    <property type="molecule type" value="Genomic_DNA"/>
</dbReference>
<dbReference type="Gene3D" id="1.10.8.730">
    <property type="match status" value="1"/>
</dbReference>